<reference evidence="3" key="1">
    <citation type="submission" date="2021-03" db="EMBL/GenBank/DDBJ databases">
        <title>Fibrella sp. HMF5335 genome sequencing and assembly.</title>
        <authorList>
            <person name="Kang H."/>
            <person name="Kim H."/>
            <person name="Bae S."/>
            <person name="Joh K."/>
        </authorList>
    </citation>
    <scope>NUCLEOTIDE SEQUENCE</scope>
    <source>
        <strain evidence="3">HMF5335</strain>
    </source>
</reference>
<organism evidence="3 4">
    <name type="scientific">Fibrella rubiginis</name>
    <dbReference type="NCBI Taxonomy" id="2817060"/>
    <lineage>
        <taxon>Bacteria</taxon>
        <taxon>Pseudomonadati</taxon>
        <taxon>Bacteroidota</taxon>
        <taxon>Cytophagia</taxon>
        <taxon>Cytophagales</taxon>
        <taxon>Spirosomataceae</taxon>
        <taxon>Fibrella</taxon>
    </lineage>
</organism>
<sequence>MKTRSITFLLLVFISAQTIAQTVDPAIVAANKTFMQAFGQGATTMGTFYATDAQLFPPNGAVITGNTAIESFFKGAFESGIKKSTLETTSTEKAGDRIIETGQYTLAGADGNTMDTGKYIVVWKKEGSNWKLYRDIWNTSQAAK</sequence>
<evidence type="ECO:0000313" key="3">
    <source>
        <dbReference type="EMBL" id="MBO0938954.1"/>
    </source>
</evidence>
<dbReference type="Gene3D" id="3.10.450.50">
    <property type="match status" value="1"/>
</dbReference>
<evidence type="ECO:0000313" key="4">
    <source>
        <dbReference type="Proteomes" id="UP000664034"/>
    </source>
</evidence>
<keyword evidence="4" id="KW-1185">Reference proteome</keyword>
<dbReference type="EMBL" id="JAFMYV010000011">
    <property type="protein sequence ID" value="MBO0938954.1"/>
    <property type="molecule type" value="Genomic_DNA"/>
</dbReference>
<feature type="signal peptide" evidence="1">
    <location>
        <begin position="1"/>
        <end position="20"/>
    </location>
</feature>
<keyword evidence="1" id="KW-0732">Signal</keyword>
<feature type="domain" description="DUF4440" evidence="2">
    <location>
        <begin position="42"/>
        <end position="132"/>
    </location>
</feature>
<accession>A0A939GKJ3</accession>
<feature type="chain" id="PRO_5037107144" evidence="1">
    <location>
        <begin position="21"/>
        <end position="144"/>
    </location>
</feature>
<dbReference type="PANTHER" id="PTHR31664:SF8">
    <property type="entry name" value="DUF4440 DOMAIN-CONTAINING PROTEIN"/>
    <property type="match status" value="1"/>
</dbReference>
<dbReference type="RefSeq" id="WP_207366482.1">
    <property type="nucleotide sequence ID" value="NZ_JAFMYV010000011.1"/>
</dbReference>
<dbReference type="PANTHER" id="PTHR31664">
    <property type="entry name" value="PROTEIN CBG16427"/>
    <property type="match status" value="1"/>
</dbReference>
<dbReference type="InterPro" id="IPR032710">
    <property type="entry name" value="NTF2-like_dom_sf"/>
</dbReference>
<evidence type="ECO:0000256" key="1">
    <source>
        <dbReference type="SAM" id="SignalP"/>
    </source>
</evidence>
<gene>
    <name evidence="3" type="ORF">J2I47_20545</name>
</gene>
<comment type="caution">
    <text evidence="3">The sequence shown here is derived from an EMBL/GenBank/DDBJ whole genome shotgun (WGS) entry which is preliminary data.</text>
</comment>
<dbReference type="SUPFAM" id="SSF54427">
    <property type="entry name" value="NTF2-like"/>
    <property type="match status" value="1"/>
</dbReference>
<dbReference type="AlphaFoldDB" id="A0A939GKJ3"/>
<proteinExistence type="predicted"/>
<dbReference type="InterPro" id="IPR027843">
    <property type="entry name" value="DUF4440"/>
</dbReference>
<name>A0A939GKJ3_9BACT</name>
<evidence type="ECO:0000259" key="2">
    <source>
        <dbReference type="Pfam" id="PF14534"/>
    </source>
</evidence>
<dbReference type="Pfam" id="PF14534">
    <property type="entry name" value="DUF4440"/>
    <property type="match status" value="1"/>
</dbReference>
<protein>
    <submittedName>
        <fullName evidence="3">DUF4440 domain-containing protein</fullName>
    </submittedName>
</protein>
<dbReference type="Proteomes" id="UP000664034">
    <property type="component" value="Unassembled WGS sequence"/>
</dbReference>